<name>E3ZLB3_LISSE</name>
<keyword evidence="2 9" id="KW-0479">Metal-binding</keyword>
<evidence type="ECO:0000259" key="13">
    <source>
        <dbReference type="Pfam" id="PF11975"/>
    </source>
</evidence>
<feature type="active site" description="Proton acceptor" evidence="7">
    <location>
        <position position="265"/>
    </location>
</feature>
<dbReference type="Gene3D" id="3.90.110.10">
    <property type="entry name" value="Lactate dehydrogenase/glycoside hydrolase, family 4, C-terminal"/>
    <property type="match status" value="1"/>
</dbReference>
<dbReference type="PATRIC" id="fig|702453.3.peg.154"/>
<dbReference type="Proteomes" id="UP000004302">
    <property type="component" value="Chromosome"/>
</dbReference>
<feature type="binding site" evidence="8">
    <location>
        <position position="285"/>
    </location>
    <ligand>
        <name>substrate</name>
    </ligand>
</feature>
<dbReference type="PROSITE" id="PS01324">
    <property type="entry name" value="GLYCOSYL_HYDROL_F4"/>
    <property type="match status" value="1"/>
</dbReference>
<evidence type="ECO:0000256" key="1">
    <source>
        <dbReference type="ARBA" id="ARBA00010141"/>
    </source>
</evidence>
<dbReference type="AlphaFoldDB" id="E3ZLB3"/>
<evidence type="ECO:0000256" key="9">
    <source>
        <dbReference type="PIRSR" id="PIRSR601088-3"/>
    </source>
</evidence>
<evidence type="ECO:0000256" key="7">
    <source>
        <dbReference type="PIRSR" id="PIRSR601088-1"/>
    </source>
</evidence>
<keyword evidence="9" id="KW-0408">Iron</keyword>
<dbReference type="Pfam" id="PF02056">
    <property type="entry name" value="Glyco_hydro_4"/>
    <property type="match status" value="1"/>
</dbReference>
<keyword evidence="3 11" id="KW-0378">Hydrolase</keyword>
<evidence type="ECO:0000256" key="6">
    <source>
        <dbReference type="ARBA" id="ARBA00023295"/>
    </source>
</evidence>
<feature type="binding site" evidence="8">
    <location>
        <position position="148"/>
    </location>
    <ligand>
        <name>substrate</name>
    </ligand>
</feature>
<evidence type="ECO:0000256" key="11">
    <source>
        <dbReference type="RuleBase" id="RU361152"/>
    </source>
</evidence>
<dbReference type="HOGENOM" id="CLU_045951_2_0_9"/>
<protein>
    <submittedName>
        <fullName evidence="14">Maltose-6'-phosphate glucosidase</fullName>
    </submittedName>
</protein>
<comment type="similarity">
    <text evidence="1 11">Belongs to the glycosyl hydrolase 4 family.</text>
</comment>
<dbReference type="GO" id="GO:0016616">
    <property type="term" value="F:oxidoreductase activity, acting on the CH-OH group of donors, NAD or NADP as acceptor"/>
    <property type="evidence" value="ECO:0007669"/>
    <property type="project" value="InterPro"/>
</dbReference>
<comment type="caution">
    <text evidence="14">The sequence shown here is derived from an EMBL/GenBank/DDBJ whole genome shotgun (WGS) entry which is preliminary data.</text>
</comment>
<keyword evidence="4 11" id="KW-0520">NAD</keyword>
<dbReference type="InterPro" id="IPR001088">
    <property type="entry name" value="Glyco_hydro_4"/>
</dbReference>
<dbReference type="GO" id="GO:0004553">
    <property type="term" value="F:hydrolase activity, hydrolyzing O-glycosyl compounds"/>
    <property type="evidence" value="ECO:0007669"/>
    <property type="project" value="InterPro"/>
</dbReference>
<feature type="binding site" evidence="9">
    <location>
        <position position="201"/>
    </location>
    <ligand>
        <name>Mn(2+)</name>
        <dbReference type="ChEBI" id="CHEBI:29035"/>
    </ligand>
</feature>
<feature type="transmembrane region" description="Helical" evidence="12">
    <location>
        <begin position="7"/>
        <end position="25"/>
    </location>
</feature>
<dbReference type="EMBL" id="ADXJ01000084">
    <property type="protein sequence ID" value="EFS01586.1"/>
    <property type="molecule type" value="Genomic_DNA"/>
</dbReference>
<keyword evidence="12" id="KW-0472">Membrane</keyword>
<keyword evidence="12" id="KW-0812">Transmembrane</keyword>
<dbReference type="Pfam" id="PF11975">
    <property type="entry name" value="Glyco_hydro_4C"/>
    <property type="match status" value="1"/>
</dbReference>
<feature type="active site" description="Proton donor" evidence="7">
    <location>
        <position position="171"/>
    </location>
</feature>
<accession>E3ZLB3</accession>
<sequence length="442" mass="49992">MMKKSSILIAGGGSTYTAGIVVMLLEAKETFPVRQIKFYDNDKERQQKVAEACEIIIRERAPEVAFSYTTDPEEAFTDVDFVMAQLRVGKYALREQDEKIPFKHGVVGQETCGPGGIAYGLRSIGPIIELIDFMERYSPDAWLLNYSNPAAIVAEGTRRLRPDSKVINICDMPICLEDIMARAIGLKNRKEMEVRYFGLNHFGWWTSIQDHAGNDLMPKIKAHVAKQGYTENTPAGQHKEESWLEAMRAGKELLEIEPAFLSNTYLKYYLMADETVEHANKSYTRANEIIDGREKEVFSECERVVQQNSAKDTTFHSNEHASFIVDLARALTFNTKERMLLITENNGSIENFASDAMVEVPCIVGKNGFEPLTMGKIPTFQKGMMEQQVASEKLAVEGWMEGSYQKVWQSITLNKTVPSAKVAKEILDDLIEVNKPYWPELK</sequence>
<keyword evidence="9" id="KW-0170">Cobalt</keyword>
<dbReference type="PANTHER" id="PTHR32092:SF14">
    <property type="entry name" value="MALTOSE-6'-PHOSPHATE GLUCOSIDASE"/>
    <property type="match status" value="1"/>
</dbReference>
<evidence type="ECO:0000256" key="12">
    <source>
        <dbReference type="SAM" id="Phobius"/>
    </source>
</evidence>
<feature type="binding site" evidence="8">
    <location>
        <position position="94"/>
    </location>
    <ligand>
        <name>substrate</name>
    </ligand>
</feature>
<reference evidence="14" key="1">
    <citation type="journal article" date="2010" name="Microbiol. Resour. Announc.">
        <title>Comparative genomics of the bacterial genus Listeria: Genome evolution is characterized by limited gene acquisition and limited gene loss.</title>
        <authorList>
            <person name="den Bakker H.C."/>
            <person name="Cummings C.A."/>
            <person name="Ferreira V."/>
            <person name="Vatta P."/>
            <person name="Orsi R.H."/>
            <person name="Degoricija L."/>
            <person name="Barker M."/>
            <person name="Petrauskene O."/>
            <person name="Furtado M.R."/>
            <person name="Wiedmann M."/>
        </authorList>
    </citation>
    <scope>NUCLEOTIDE SEQUENCE [LARGE SCALE GENOMIC DNA]</scope>
    <source>
        <strain evidence="14">FSL N1-067</strain>
    </source>
</reference>
<evidence type="ECO:0000256" key="5">
    <source>
        <dbReference type="ARBA" id="ARBA00023211"/>
    </source>
</evidence>
<dbReference type="InterPro" id="IPR036291">
    <property type="entry name" value="NAD(P)-bd_dom_sf"/>
</dbReference>
<evidence type="ECO:0000256" key="8">
    <source>
        <dbReference type="PIRSR" id="PIRSR601088-2"/>
    </source>
</evidence>
<evidence type="ECO:0000256" key="10">
    <source>
        <dbReference type="PIRSR" id="PIRSR601088-4"/>
    </source>
</evidence>
<dbReference type="Gene3D" id="3.40.50.720">
    <property type="entry name" value="NAD(P)-binding Rossmann-like Domain"/>
    <property type="match status" value="1"/>
</dbReference>
<dbReference type="PRINTS" id="PR00732">
    <property type="entry name" value="GLHYDRLASE4"/>
</dbReference>
<dbReference type="GO" id="GO:0046872">
    <property type="term" value="F:metal ion binding"/>
    <property type="evidence" value="ECO:0007669"/>
    <property type="project" value="UniProtKB-KW"/>
</dbReference>
<keyword evidence="5 9" id="KW-0464">Manganese</keyword>
<dbReference type="PANTHER" id="PTHR32092">
    <property type="entry name" value="6-PHOSPHO-BETA-GLUCOSIDASE-RELATED"/>
    <property type="match status" value="1"/>
</dbReference>
<dbReference type="SUPFAM" id="SSF56327">
    <property type="entry name" value="LDH C-terminal domain-like"/>
    <property type="match status" value="1"/>
</dbReference>
<organism evidence="14">
    <name type="scientific">Listeria seeligeri FSL N1-067</name>
    <dbReference type="NCBI Taxonomy" id="702453"/>
    <lineage>
        <taxon>Bacteria</taxon>
        <taxon>Bacillati</taxon>
        <taxon>Bacillota</taxon>
        <taxon>Bacilli</taxon>
        <taxon>Bacillales</taxon>
        <taxon>Listeriaceae</taxon>
        <taxon>Listeria</taxon>
    </lineage>
</organism>
<comment type="cofactor">
    <cofactor evidence="11">
        <name>NAD(+)</name>
        <dbReference type="ChEBI" id="CHEBI:57540"/>
    </cofactor>
    <text evidence="11">Binds 1 NAD(+) per subunit.</text>
</comment>
<evidence type="ECO:0000256" key="4">
    <source>
        <dbReference type="ARBA" id="ARBA00023027"/>
    </source>
</evidence>
<proteinExistence type="inferred from homology"/>
<gene>
    <name evidence="14" type="ORF">NT03LS_0204</name>
</gene>
<evidence type="ECO:0000256" key="2">
    <source>
        <dbReference type="ARBA" id="ARBA00022723"/>
    </source>
</evidence>
<feature type="site" description="Increases basicity of active site Tyr" evidence="10">
    <location>
        <position position="110"/>
    </location>
</feature>
<dbReference type="CDD" id="cd05298">
    <property type="entry name" value="GH4_GlvA_pagL_like"/>
    <property type="match status" value="1"/>
</dbReference>
<dbReference type="InterPro" id="IPR015955">
    <property type="entry name" value="Lactate_DH/Glyco_Ohase_4_C"/>
</dbReference>
<feature type="domain" description="Glycosyl hydrolase family 4 C-terminal" evidence="13">
    <location>
        <begin position="196"/>
        <end position="417"/>
    </location>
</feature>
<keyword evidence="12" id="KW-1133">Transmembrane helix</keyword>
<keyword evidence="6 11" id="KW-0326">Glycosidase</keyword>
<dbReference type="InterPro" id="IPR022616">
    <property type="entry name" value="Glyco_hydro_4_C"/>
</dbReference>
<evidence type="ECO:0000256" key="3">
    <source>
        <dbReference type="ARBA" id="ARBA00022801"/>
    </source>
</evidence>
<evidence type="ECO:0000313" key="14">
    <source>
        <dbReference type="EMBL" id="EFS01586.1"/>
    </source>
</evidence>
<dbReference type="SUPFAM" id="SSF51735">
    <property type="entry name" value="NAD(P)-binding Rossmann-fold domains"/>
    <property type="match status" value="1"/>
</dbReference>
<keyword evidence="9" id="KW-0533">Nickel</keyword>
<feature type="binding site" evidence="9">
    <location>
        <position position="170"/>
    </location>
    <ligand>
        <name>Mn(2+)</name>
        <dbReference type="ChEBI" id="CHEBI:29035"/>
    </ligand>
</feature>
<dbReference type="GO" id="GO:0005975">
    <property type="term" value="P:carbohydrate metabolic process"/>
    <property type="evidence" value="ECO:0007669"/>
    <property type="project" value="InterPro"/>
</dbReference>
<dbReference type="InterPro" id="IPR019802">
    <property type="entry name" value="GlycHydrolase_4_CS"/>
</dbReference>